<proteinExistence type="predicted"/>
<name>A0A1U7FMD8_SALET</name>
<protein>
    <submittedName>
        <fullName evidence="1">Transcriptional regulator</fullName>
    </submittedName>
</protein>
<evidence type="ECO:0000313" key="1">
    <source>
        <dbReference type="EMBL" id="ECT3993956.1"/>
    </source>
</evidence>
<comment type="caution">
    <text evidence="1">The sequence shown here is derived from an EMBL/GenBank/DDBJ whole genome shotgun (WGS) entry which is preliminary data.</text>
</comment>
<organism evidence="1">
    <name type="scientific">Salmonella enterica I</name>
    <dbReference type="NCBI Taxonomy" id="59201"/>
    <lineage>
        <taxon>Bacteria</taxon>
        <taxon>Pseudomonadati</taxon>
        <taxon>Pseudomonadota</taxon>
        <taxon>Gammaproteobacteria</taxon>
        <taxon>Enterobacterales</taxon>
        <taxon>Enterobacteriaceae</taxon>
        <taxon>Salmonella</taxon>
    </lineage>
</organism>
<dbReference type="AlphaFoldDB" id="A0A1U7FMD8"/>
<sequence>MLYLLSFIRMIIVFSAEIVQICHIVKRVNFTLISAWVSSKTCDKLVIS</sequence>
<gene>
    <name evidence="1" type="ORF">EHR38_24870</name>
</gene>
<accession>A0A1U7FMD8</accession>
<dbReference type="EMBL" id="AAKMQI010000212">
    <property type="protein sequence ID" value="ECT3993956.1"/>
    <property type="molecule type" value="Genomic_DNA"/>
</dbReference>
<reference evidence="1" key="1">
    <citation type="submission" date="2018-11" db="EMBL/GenBank/DDBJ databases">
        <authorList>
            <consortium name="Veterinary Laboratory Investigation and Response Network"/>
        </authorList>
    </citation>
    <scope>NUCLEOTIDE SEQUENCE</scope>
    <source>
        <strain evidence="1">SAL-18-VL-NY-FL-0005</strain>
    </source>
</reference>